<protein>
    <submittedName>
        <fullName evidence="1">Uncharacterized protein</fullName>
    </submittedName>
</protein>
<evidence type="ECO:0000313" key="2">
    <source>
        <dbReference type="Proteomes" id="UP001178507"/>
    </source>
</evidence>
<reference evidence="1" key="1">
    <citation type="submission" date="2023-08" db="EMBL/GenBank/DDBJ databases">
        <authorList>
            <person name="Chen Y."/>
            <person name="Shah S."/>
            <person name="Dougan E. K."/>
            <person name="Thang M."/>
            <person name="Chan C."/>
        </authorList>
    </citation>
    <scope>NUCLEOTIDE SEQUENCE</scope>
</reference>
<organism evidence="1 2">
    <name type="scientific">Effrenium voratum</name>
    <dbReference type="NCBI Taxonomy" id="2562239"/>
    <lineage>
        <taxon>Eukaryota</taxon>
        <taxon>Sar</taxon>
        <taxon>Alveolata</taxon>
        <taxon>Dinophyceae</taxon>
        <taxon>Suessiales</taxon>
        <taxon>Symbiodiniaceae</taxon>
        <taxon>Effrenium</taxon>
    </lineage>
</organism>
<keyword evidence="2" id="KW-1185">Reference proteome</keyword>
<comment type="caution">
    <text evidence="1">The sequence shown here is derived from an EMBL/GenBank/DDBJ whole genome shotgun (WGS) entry which is preliminary data.</text>
</comment>
<sequence length="755" mass="85505">YSGVSDVGQLPKELQKDVEDIMERVGASCWGVTRGLFTLPREVRNALRAPEGLDVDQSMCHCYAQRSRHAPEDTPKLRHYIENRTECEAFLDDRDLAKELFRGLMNTGGEPLIRRVLHKANKTLQDMPKFVLEFQAEQSVLLGKDVANHPELARQLPPGTLQSVLNEEYERKNTDLLAELSSAFGLVNSYEHDGIYCLAMPSQHSELLARANAIVPVKGTGPWSVETAVEALRQRFPSLSWDEVDEHWELQQEKCMEIRRRCLHGQKNFPKLLADVVPYHRLASGYMVKEVFKAVPVREDKMCLMFFVDGCWRDQAAASASALEDIVRDVLINAIGRYKGDLPVVVYETHPQVATALQRMNGGLFDMSWHLSLDGDDTRHIFAYNDGTFQDTRDYTLKPMRPGIPVTRNADRPYPGALIAELEAKMTEEGLNLVEILTRVKTQEMFAATHVEEPTPCLALPEGFRYSPELERDLDRVASILPFYEIMASCHEDPPTTFHVLKGMARVKAAPENFEEARFHQGEGQNGKGLMNALFRTFCGEYHVEPKADINRPSWKQEGWDPVRFRPQFMMNFSSNASFEFRAIDGGMRRSFTAIPWPFKFVARPAPNSNERQLRNNLKQRDFLLANVIPSMEIILKEVDLMFLRDSVSTLVEPRTQSVLACTAHLFGSLQLQDIREVLDSIPLSPNAALASSQGDVRKFFRDHDAVKGLKLSGKQLDRLLQEVLAPKTVRGKRVYSAGDFPQCGERATVLGQRS</sequence>
<proteinExistence type="predicted"/>
<accession>A0AA36IUZ4</accession>
<dbReference type="EMBL" id="CAUJNA010002553">
    <property type="protein sequence ID" value="CAJ1393373.1"/>
    <property type="molecule type" value="Genomic_DNA"/>
</dbReference>
<dbReference type="Proteomes" id="UP001178507">
    <property type="component" value="Unassembled WGS sequence"/>
</dbReference>
<evidence type="ECO:0000313" key="1">
    <source>
        <dbReference type="EMBL" id="CAJ1393373.1"/>
    </source>
</evidence>
<name>A0AA36IUZ4_9DINO</name>
<feature type="non-terminal residue" evidence="1">
    <location>
        <position position="1"/>
    </location>
</feature>
<dbReference type="AlphaFoldDB" id="A0AA36IUZ4"/>
<gene>
    <name evidence="1" type="ORF">EVOR1521_LOCUS18252</name>
</gene>